<feature type="region of interest" description="Disordered" evidence="1">
    <location>
        <begin position="1"/>
        <end position="23"/>
    </location>
</feature>
<sequence>MAPSSESPSTQPPSSHPRGRISRAADILPTPLSSQRRYAAYVRGRARFWDAFSHGYYARLNTPGTDLECGFYALILSARWQFPEGVRVPTLKELRGVWREEFGGEGGWLRADEVAAVFNRWGSRYLSGVGGAEGGSWRCQMGWVTDGGVEGDEFGWPVMMNTPDVETGEVGEDILRVWVWNDGLSLAGGVGHFEGARGLTGEEREGVMKVEGEEREAGEQNG</sequence>
<protein>
    <submittedName>
        <fullName evidence="2">Uncharacterized protein</fullName>
    </submittedName>
</protein>
<dbReference type="Proteomes" id="UP001303889">
    <property type="component" value="Unassembled WGS sequence"/>
</dbReference>
<keyword evidence="3" id="KW-1185">Reference proteome</keyword>
<organism evidence="2 3">
    <name type="scientific">Staphylotrichum tortipilum</name>
    <dbReference type="NCBI Taxonomy" id="2831512"/>
    <lineage>
        <taxon>Eukaryota</taxon>
        <taxon>Fungi</taxon>
        <taxon>Dikarya</taxon>
        <taxon>Ascomycota</taxon>
        <taxon>Pezizomycotina</taxon>
        <taxon>Sordariomycetes</taxon>
        <taxon>Sordariomycetidae</taxon>
        <taxon>Sordariales</taxon>
        <taxon>Chaetomiaceae</taxon>
        <taxon>Staphylotrichum</taxon>
    </lineage>
</organism>
<proteinExistence type="predicted"/>
<dbReference type="EMBL" id="MU855594">
    <property type="protein sequence ID" value="KAK3901255.1"/>
    <property type="molecule type" value="Genomic_DNA"/>
</dbReference>
<gene>
    <name evidence="2" type="ORF">C8A05DRAFT_16536</name>
</gene>
<evidence type="ECO:0000256" key="1">
    <source>
        <dbReference type="SAM" id="MobiDB-lite"/>
    </source>
</evidence>
<reference evidence="2" key="2">
    <citation type="submission" date="2023-05" db="EMBL/GenBank/DDBJ databases">
        <authorList>
            <consortium name="Lawrence Berkeley National Laboratory"/>
            <person name="Steindorff A."/>
            <person name="Hensen N."/>
            <person name="Bonometti L."/>
            <person name="Westerberg I."/>
            <person name="Brannstrom I.O."/>
            <person name="Guillou S."/>
            <person name="Cros-Aarteil S."/>
            <person name="Calhoun S."/>
            <person name="Haridas S."/>
            <person name="Kuo A."/>
            <person name="Mondo S."/>
            <person name="Pangilinan J."/>
            <person name="Riley R."/>
            <person name="Labutti K."/>
            <person name="Andreopoulos B."/>
            <person name="Lipzen A."/>
            <person name="Chen C."/>
            <person name="Yanf M."/>
            <person name="Daum C."/>
            <person name="Ng V."/>
            <person name="Clum A."/>
            <person name="Ohm R."/>
            <person name="Martin F."/>
            <person name="Silar P."/>
            <person name="Natvig D."/>
            <person name="Lalanne C."/>
            <person name="Gautier V."/>
            <person name="Ament-Velasquez S.L."/>
            <person name="Kruys A."/>
            <person name="Hutchinson M.I."/>
            <person name="Powell A.J."/>
            <person name="Barry K."/>
            <person name="Miller A.N."/>
            <person name="Grigoriev I.V."/>
            <person name="Debuchy R."/>
            <person name="Gladieux P."/>
            <person name="Thoren M.H."/>
            <person name="Johannesson H."/>
        </authorList>
    </citation>
    <scope>NUCLEOTIDE SEQUENCE</scope>
    <source>
        <strain evidence="2">CBS 103.79</strain>
    </source>
</reference>
<dbReference type="AlphaFoldDB" id="A0AAN6MI21"/>
<evidence type="ECO:0000313" key="2">
    <source>
        <dbReference type="EMBL" id="KAK3901255.1"/>
    </source>
</evidence>
<name>A0AAN6MI21_9PEZI</name>
<reference evidence="2" key="1">
    <citation type="journal article" date="2023" name="Mol. Phylogenet. Evol.">
        <title>Genome-scale phylogeny and comparative genomics of the fungal order Sordariales.</title>
        <authorList>
            <person name="Hensen N."/>
            <person name="Bonometti L."/>
            <person name="Westerberg I."/>
            <person name="Brannstrom I.O."/>
            <person name="Guillou S."/>
            <person name="Cros-Aarteil S."/>
            <person name="Calhoun S."/>
            <person name="Haridas S."/>
            <person name="Kuo A."/>
            <person name="Mondo S."/>
            <person name="Pangilinan J."/>
            <person name="Riley R."/>
            <person name="LaButti K."/>
            <person name="Andreopoulos B."/>
            <person name="Lipzen A."/>
            <person name="Chen C."/>
            <person name="Yan M."/>
            <person name="Daum C."/>
            <person name="Ng V."/>
            <person name="Clum A."/>
            <person name="Steindorff A."/>
            <person name="Ohm R.A."/>
            <person name="Martin F."/>
            <person name="Silar P."/>
            <person name="Natvig D.O."/>
            <person name="Lalanne C."/>
            <person name="Gautier V."/>
            <person name="Ament-Velasquez S.L."/>
            <person name="Kruys A."/>
            <person name="Hutchinson M.I."/>
            <person name="Powell A.J."/>
            <person name="Barry K."/>
            <person name="Miller A.N."/>
            <person name="Grigoriev I.V."/>
            <person name="Debuchy R."/>
            <person name="Gladieux P."/>
            <person name="Hiltunen Thoren M."/>
            <person name="Johannesson H."/>
        </authorList>
    </citation>
    <scope>NUCLEOTIDE SEQUENCE</scope>
    <source>
        <strain evidence="2">CBS 103.79</strain>
    </source>
</reference>
<accession>A0AAN6MI21</accession>
<evidence type="ECO:0000313" key="3">
    <source>
        <dbReference type="Proteomes" id="UP001303889"/>
    </source>
</evidence>
<comment type="caution">
    <text evidence="2">The sequence shown here is derived from an EMBL/GenBank/DDBJ whole genome shotgun (WGS) entry which is preliminary data.</text>
</comment>